<name>A0A5C1I4D1_9SPHI</name>
<feature type="domain" description="Barstar (barnase inhibitor)" evidence="2">
    <location>
        <begin position="23"/>
        <end position="109"/>
    </location>
</feature>
<dbReference type="KEGG" id="mrub:DEO27_022905"/>
<sequence length="125" mass="14927">MLMRNIVFLEEPDKYFDENEFIAKLPEVGGEDELLKKLSEVLEFPDYFGNNWNALYDCLRDFHWMAKKGIVLVHHELPLLADDKIKIYLNVLFEAAEDWLDNEAHYFKVIFPEKSRRFLEANLLM</sequence>
<comment type="similarity">
    <text evidence="1">Belongs to the barstar family.</text>
</comment>
<keyword evidence="4" id="KW-1185">Reference proteome</keyword>
<dbReference type="AlphaFoldDB" id="A0A5C1I4D1"/>
<reference evidence="3" key="1">
    <citation type="submission" date="2019-08" db="EMBL/GenBank/DDBJ databases">
        <title>Comparative genome analysis confer to the adaptation heavy metal polluted environment.</title>
        <authorList>
            <person name="Li Y."/>
        </authorList>
    </citation>
    <scope>NUCLEOTIDE SEQUENCE [LARGE SCALE GENOMIC DNA]</scope>
    <source>
        <strain evidence="3">P1</strain>
    </source>
</reference>
<evidence type="ECO:0000313" key="3">
    <source>
        <dbReference type="EMBL" id="QEM12739.1"/>
    </source>
</evidence>
<dbReference type="EMBL" id="CP043450">
    <property type="protein sequence ID" value="QEM12739.1"/>
    <property type="molecule type" value="Genomic_DNA"/>
</dbReference>
<dbReference type="Pfam" id="PF01337">
    <property type="entry name" value="Barstar"/>
    <property type="match status" value="1"/>
</dbReference>
<accession>A0A5C1I4D1</accession>
<evidence type="ECO:0000313" key="4">
    <source>
        <dbReference type="Proteomes" id="UP000251402"/>
    </source>
</evidence>
<protein>
    <submittedName>
        <fullName evidence="3">Barstar family protein</fullName>
    </submittedName>
</protein>
<evidence type="ECO:0000256" key="1">
    <source>
        <dbReference type="ARBA" id="ARBA00006845"/>
    </source>
</evidence>
<organism evidence="3 4">
    <name type="scientific">Mucilaginibacter rubeus</name>
    <dbReference type="NCBI Taxonomy" id="2027860"/>
    <lineage>
        <taxon>Bacteria</taxon>
        <taxon>Pseudomonadati</taxon>
        <taxon>Bacteroidota</taxon>
        <taxon>Sphingobacteriia</taxon>
        <taxon>Sphingobacteriales</taxon>
        <taxon>Sphingobacteriaceae</taxon>
        <taxon>Mucilaginibacter</taxon>
    </lineage>
</organism>
<dbReference type="OrthoDB" id="7575400at2"/>
<gene>
    <name evidence="3" type="ORF">DEO27_022905</name>
</gene>
<dbReference type="SUPFAM" id="SSF52038">
    <property type="entry name" value="Barstar-related"/>
    <property type="match status" value="1"/>
</dbReference>
<dbReference type="InterPro" id="IPR035905">
    <property type="entry name" value="Barstar-like_sf"/>
</dbReference>
<evidence type="ECO:0000259" key="2">
    <source>
        <dbReference type="Pfam" id="PF01337"/>
    </source>
</evidence>
<dbReference type="Proteomes" id="UP000251402">
    <property type="component" value="Chromosome"/>
</dbReference>
<proteinExistence type="inferred from homology"/>
<dbReference type="Gene3D" id="3.30.370.10">
    <property type="entry name" value="Barstar-like"/>
    <property type="match status" value="1"/>
</dbReference>
<dbReference type="InterPro" id="IPR000468">
    <property type="entry name" value="Barstar"/>
</dbReference>